<gene>
    <name evidence="1" type="ordered locus">RB6441</name>
</gene>
<sequence>MCWLFSSEAASGRKSLNKRHSGGDAISPRRAFSLATGSVLGNRFSASLFRLLGEPALARSPPGRARRFFGAAIPSSRLTR</sequence>
<dbReference type="STRING" id="243090.RB6441"/>
<dbReference type="HOGENOM" id="CLU_2587353_0_0_0"/>
<dbReference type="InParanoid" id="Q7UQA1"/>
<evidence type="ECO:0000313" key="1">
    <source>
        <dbReference type="EMBL" id="CAD74804.1"/>
    </source>
</evidence>
<proteinExistence type="predicted"/>
<keyword evidence="2" id="KW-1185">Reference proteome</keyword>
<name>Q7UQA1_RHOBA</name>
<organism evidence="1 2">
    <name type="scientific">Rhodopirellula baltica (strain DSM 10527 / NCIMB 13988 / SH1)</name>
    <dbReference type="NCBI Taxonomy" id="243090"/>
    <lineage>
        <taxon>Bacteria</taxon>
        <taxon>Pseudomonadati</taxon>
        <taxon>Planctomycetota</taxon>
        <taxon>Planctomycetia</taxon>
        <taxon>Pirellulales</taxon>
        <taxon>Pirellulaceae</taxon>
        <taxon>Rhodopirellula</taxon>
    </lineage>
</organism>
<dbReference type="EnsemblBacteria" id="CAD74804">
    <property type="protein sequence ID" value="CAD74804"/>
    <property type="gene ID" value="RB6441"/>
</dbReference>
<reference evidence="1 2" key="1">
    <citation type="journal article" date="2003" name="Proc. Natl. Acad. Sci. U.S.A.">
        <title>Complete genome sequence of the marine planctomycete Pirellula sp. strain 1.</title>
        <authorList>
            <person name="Gloeckner F.O."/>
            <person name="Kube M."/>
            <person name="Bauer M."/>
            <person name="Teeling H."/>
            <person name="Lombardot T."/>
            <person name="Ludwig W."/>
            <person name="Gade D."/>
            <person name="Beck A."/>
            <person name="Borzym K."/>
            <person name="Heitmann K."/>
            <person name="Rabus R."/>
            <person name="Schlesner H."/>
            <person name="Amann R."/>
            <person name="Reinhardt R."/>
        </authorList>
    </citation>
    <scope>NUCLEOTIDE SEQUENCE [LARGE SCALE GENOMIC DNA]</scope>
    <source>
        <strain evidence="2">DSM 10527 / NCIMB 13988 / SH1</strain>
    </source>
</reference>
<accession>Q7UQA1</accession>
<dbReference type="AlphaFoldDB" id="Q7UQA1"/>
<dbReference type="KEGG" id="rba:RB6441"/>
<dbReference type="Proteomes" id="UP000001025">
    <property type="component" value="Chromosome"/>
</dbReference>
<dbReference type="EMBL" id="BX294144">
    <property type="protein sequence ID" value="CAD74804.1"/>
    <property type="molecule type" value="Genomic_DNA"/>
</dbReference>
<evidence type="ECO:0000313" key="2">
    <source>
        <dbReference type="Proteomes" id="UP000001025"/>
    </source>
</evidence>
<protein>
    <submittedName>
        <fullName evidence="1">Uncharacterized protein</fullName>
    </submittedName>
</protein>